<keyword evidence="8" id="KW-1185">Reference proteome</keyword>
<feature type="binding site" evidence="6">
    <location>
        <position position="95"/>
    </location>
    <ligand>
        <name>S-adenosyl-L-methionine</name>
        <dbReference type="ChEBI" id="CHEBI:59789"/>
    </ligand>
</feature>
<comment type="function">
    <text evidence="6">Specifically methylates the N7 position of guanine in position 527 of 16S rRNA.</text>
</comment>
<dbReference type="AlphaFoldDB" id="A0A1I4SA28"/>
<comment type="subcellular location">
    <subcellularLocation>
        <location evidence="6">Cytoplasm</location>
    </subcellularLocation>
</comment>
<feature type="binding site" evidence="6">
    <location>
        <position position="156"/>
    </location>
    <ligand>
        <name>S-adenosyl-L-methionine</name>
        <dbReference type="ChEBI" id="CHEBI:59789"/>
    </ligand>
</feature>
<evidence type="ECO:0000256" key="5">
    <source>
        <dbReference type="ARBA" id="ARBA00022691"/>
    </source>
</evidence>
<organism evidence="7 8">
    <name type="scientific">Ectothiorhodospira mobilis</name>
    <dbReference type="NCBI Taxonomy" id="195064"/>
    <lineage>
        <taxon>Bacteria</taxon>
        <taxon>Pseudomonadati</taxon>
        <taxon>Pseudomonadota</taxon>
        <taxon>Gammaproteobacteria</taxon>
        <taxon>Chromatiales</taxon>
        <taxon>Ectothiorhodospiraceae</taxon>
        <taxon>Ectothiorhodospira</taxon>
    </lineage>
</organism>
<evidence type="ECO:0000256" key="6">
    <source>
        <dbReference type="HAMAP-Rule" id="MF_00074"/>
    </source>
</evidence>
<comment type="caution">
    <text evidence="6">Lacks conserved residue(s) required for the propagation of feature annotation.</text>
</comment>
<dbReference type="InterPro" id="IPR029063">
    <property type="entry name" value="SAM-dependent_MTases_sf"/>
</dbReference>
<sequence>MPDTRPPQSHPFPLPHARRAEERLLQGLEALGLDPALAPPLMAYLGLLLRWNRAYNLTAVRDPLDMVTLHLLDSLAVLPQVQGPRLLDVGSGAGLPGIPLALARPDWAVTLLDAVGKKVRFLRQAALELGLGQLEPVHARVETYRPQQGFDTVISRAFAATGDFVRLAGPLCAPGGRLLAMKGRDADDAAAALPAGWGVAATHPLRVPGLPAARHLVEIRRL</sequence>
<evidence type="ECO:0000256" key="1">
    <source>
        <dbReference type="ARBA" id="ARBA00022490"/>
    </source>
</evidence>
<accession>A0A1I4SA28</accession>
<feature type="binding site" evidence="6">
    <location>
        <position position="90"/>
    </location>
    <ligand>
        <name>S-adenosyl-L-methionine</name>
        <dbReference type="ChEBI" id="CHEBI:59789"/>
    </ligand>
</feature>
<evidence type="ECO:0000256" key="2">
    <source>
        <dbReference type="ARBA" id="ARBA00022552"/>
    </source>
</evidence>
<dbReference type="GO" id="GO:0005829">
    <property type="term" value="C:cytosol"/>
    <property type="evidence" value="ECO:0007669"/>
    <property type="project" value="TreeGrafter"/>
</dbReference>
<evidence type="ECO:0000256" key="4">
    <source>
        <dbReference type="ARBA" id="ARBA00022679"/>
    </source>
</evidence>
<dbReference type="GO" id="GO:0070043">
    <property type="term" value="F:rRNA (guanine-N7-)-methyltransferase activity"/>
    <property type="evidence" value="ECO:0007669"/>
    <property type="project" value="UniProtKB-UniRule"/>
</dbReference>
<proteinExistence type="inferred from homology"/>
<reference evidence="7 8" key="1">
    <citation type="submission" date="2016-10" db="EMBL/GenBank/DDBJ databases">
        <authorList>
            <person name="de Groot N.N."/>
        </authorList>
    </citation>
    <scope>NUCLEOTIDE SEQUENCE [LARGE SCALE GENOMIC DNA]</scope>
    <source>
        <strain evidence="7 8">DSM 4180</strain>
    </source>
</reference>
<evidence type="ECO:0000313" key="7">
    <source>
        <dbReference type="EMBL" id="SFM61366.1"/>
    </source>
</evidence>
<comment type="catalytic activity">
    <reaction evidence="6">
        <text>guanosine(527) in 16S rRNA + S-adenosyl-L-methionine = N(7)-methylguanosine(527) in 16S rRNA + S-adenosyl-L-homocysteine</text>
        <dbReference type="Rhea" id="RHEA:42732"/>
        <dbReference type="Rhea" id="RHEA-COMP:10209"/>
        <dbReference type="Rhea" id="RHEA-COMP:10210"/>
        <dbReference type="ChEBI" id="CHEBI:57856"/>
        <dbReference type="ChEBI" id="CHEBI:59789"/>
        <dbReference type="ChEBI" id="CHEBI:74269"/>
        <dbReference type="ChEBI" id="CHEBI:74480"/>
        <dbReference type="EC" id="2.1.1.170"/>
    </reaction>
</comment>
<dbReference type="HAMAP" id="MF_00074">
    <property type="entry name" value="16SrRNA_methyltr_G"/>
    <property type="match status" value="1"/>
</dbReference>
<dbReference type="PANTHER" id="PTHR31760:SF0">
    <property type="entry name" value="S-ADENOSYL-L-METHIONINE-DEPENDENT METHYLTRANSFERASES SUPERFAMILY PROTEIN"/>
    <property type="match status" value="1"/>
</dbReference>
<dbReference type="NCBIfam" id="TIGR00138">
    <property type="entry name" value="rsmG_gidB"/>
    <property type="match status" value="1"/>
</dbReference>
<evidence type="ECO:0000313" key="8">
    <source>
        <dbReference type="Proteomes" id="UP000199556"/>
    </source>
</evidence>
<dbReference type="SUPFAM" id="SSF53335">
    <property type="entry name" value="S-adenosyl-L-methionine-dependent methyltransferases"/>
    <property type="match status" value="1"/>
</dbReference>
<keyword evidence="5 6" id="KW-0949">S-adenosyl-L-methionine</keyword>
<dbReference type="Pfam" id="PF02527">
    <property type="entry name" value="GidB"/>
    <property type="match status" value="1"/>
</dbReference>
<comment type="similarity">
    <text evidence="6">Belongs to the methyltransferase superfamily. RNA methyltransferase RsmG family.</text>
</comment>
<dbReference type="CDD" id="cd02440">
    <property type="entry name" value="AdoMet_MTases"/>
    <property type="match status" value="1"/>
</dbReference>
<feature type="binding site" evidence="6">
    <location>
        <begin position="141"/>
        <end position="142"/>
    </location>
    <ligand>
        <name>S-adenosyl-L-methionine</name>
        <dbReference type="ChEBI" id="CHEBI:59789"/>
    </ligand>
</feature>
<keyword evidence="1 6" id="KW-0963">Cytoplasm</keyword>
<dbReference type="EMBL" id="FOUO01000014">
    <property type="protein sequence ID" value="SFM61366.1"/>
    <property type="molecule type" value="Genomic_DNA"/>
</dbReference>
<dbReference type="Proteomes" id="UP000199556">
    <property type="component" value="Unassembled WGS sequence"/>
</dbReference>
<dbReference type="RefSeq" id="WP_244887945.1">
    <property type="nucleotide sequence ID" value="NZ_FOUO01000014.1"/>
</dbReference>
<keyword evidence="4 6" id="KW-0808">Transferase</keyword>
<dbReference type="PIRSF" id="PIRSF003078">
    <property type="entry name" value="GidB"/>
    <property type="match status" value="1"/>
</dbReference>
<keyword evidence="2 6" id="KW-0698">rRNA processing</keyword>
<dbReference type="PANTHER" id="PTHR31760">
    <property type="entry name" value="S-ADENOSYL-L-METHIONINE-DEPENDENT METHYLTRANSFERASES SUPERFAMILY PROTEIN"/>
    <property type="match status" value="1"/>
</dbReference>
<dbReference type="InterPro" id="IPR003682">
    <property type="entry name" value="rRNA_ssu_MeTfrase_G"/>
</dbReference>
<gene>
    <name evidence="6" type="primary">rsmG</name>
    <name evidence="7" type="ORF">SAMN05421721_11461</name>
</gene>
<evidence type="ECO:0000256" key="3">
    <source>
        <dbReference type="ARBA" id="ARBA00022603"/>
    </source>
</evidence>
<protein>
    <recommendedName>
        <fullName evidence="6">Ribosomal RNA small subunit methyltransferase G</fullName>
        <ecNumber evidence="6">2.1.1.170</ecNumber>
    </recommendedName>
    <alternativeName>
        <fullName evidence="6">16S rRNA 7-methylguanosine methyltransferase</fullName>
        <shortName evidence="6">16S rRNA m7G methyltransferase</shortName>
    </alternativeName>
</protein>
<dbReference type="Gene3D" id="3.40.50.150">
    <property type="entry name" value="Vaccinia Virus protein VP39"/>
    <property type="match status" value="1"/>
</dbReference>
<keyword evidence="3 6" id="KW-0489">Methyltransferase</keyword>
<dbReference type="STRING" id="195064.SAMN05421721_11461"/>
<name>A0A1I4SA28_ECTMO</name>
<dbReference type="EC" id="2.1.1.170" evidence="6"/>